<dbReference type="EMBL" id="CAGA01000047">
    <property type="protein sequence ID" value="CCE32844.1"/>
    <property type="molecule type" value="Genomic_DNA"/>
</dbReference>
<evidence type="ECO:0000313" key="2">
    <source>
        <dbReference type="Proteomes" id="UP000016801"/>
    </source>
</evidence>
<dbReference type="HOGENOM" id="CLU_1354479_0_0_1"/>
<gene>
    <name evidence="1" type="ORF">CPUR_06709</name>
</gene>
<accession>M1WHJ6</accession>
<name>M1WHJ6_CLAP2</name>
<dbReference type="AlphaFoldDB" id="M1WHJ6"/>
<reference evidence="1 2" key="1">
    <citation type="journal article" date="2013" name="PLoS Genet.">
        <title>Plant-symbiotic fungi as chemical engineers: Multi-genome analysis of the Clavicipitaceae reveals dynamics of alkaloid loci.</title>
        <authorList>
            <person name="Schardl C.L."/>
            <person name="Young C.A."/>
            <person name="Hesse U."/>
            <person name="Amyotte S.G."/>
            <person name="Andreeva K."/>
            <person name="Calie P.J."/>
            <person name="Fleetwood D.J."/>
            <person name="Haws D.C."/>
            <person name="Moore N."/>
            <person name="Oeser B."/>
            <person name="Panaccione D.G."/>
            <person name="Schweri K.K."/>
            <person name="Voisey C.R."/>
            <person name="Farman M.L."/>
            <person name="Jaromczyk J.W."/>
            <person name="Roe B.A."/>
            <person name="O'Sullivan D.M."/>
            <person name="Scott B."/>
            <person name="Tudzynski P."/>
            <person name="An Z."/>
            <person name="Arnaoudova E.G."/>
            <person name="Bullock C.T."/>
            <person name="Charlton N.D."/>
            <person name="Chen L."/>
            <person name="Cox M."/>
            <person name="Dinkins R.D."/>
            <person name="Florea S."/>
            <person name="Glenn A.E."/>
            <person name="Gordon A."/>
            <person name="Gueldener U."/>
            <person name="Harris D.R."/>
            <person name="Hollin W."/>
            <person name="Jaromczyk J."/>
            <person name="Johnson R.D."/>
            <person name="Khan A.K."/>
            <person name="Leistner E."/>
            <person name="Leuchtmann A."/>
            <person name="Li C."/>
            <person name="Liu J."/>
            <person name="Liu J."/>
            <person name="Liu M."/>
            <person name="Mace W."/>
            <person name="Machado C."/>
            <person name="Nagabhyru P."/>
            <person name="Pan J."/>
            <person name="Schmid J."/>
            <person name="Sugawara K."/>
            <person name="Steiner U."/>
            <person name="Takach J.E."/>
            <person name="Tanaka E."/>
            <person name="Webb J.S."/>
            <person name="Wilson E.V."/>
            <person name="Wiseman J.L."/>
            <person name="Yoshida R."/>
            <person name="Zeng Z."/>
        </authorList>
    </citation>
    <scope>NUCLEOTIDE SEQUENCE [LARGE SCALE GENOMIC DNA]</scope>
    <source>
        <strain evidence="1 2">20.1</strain>
    </source>
</reference>
<sequence>MGLEMLRTISKVSHSIPVEGASDKVLTMRQTNMMPMPFFHFPMDPPIGLSGVPKSRRRSTPIGREECANIFSFLKNFCNQETTSFSAAVVGHSVHTPSLYHGFRSLSQHLSKKPAAAFFRPESIASWNECVQKVRNVNMQTAKLPLQGPTNIFETLPSIDEAPRVALDGCTCYWFLGEDGDRVETNEGVVAAFNFSRLIRES</sequence>
<dbReference type="VEuPathDB" id="FungiDB:CPUR_06709"/>
<comment type="caution">
    <text evidence="1">The sequence shown here is derived from an EMBL/GenBank/DDBJ whole genome shotgun (WGS) entry which is preliminary data.</text>
</comment>
<protein>
    <submittedName>
        <fullName evidence="1">Uncharacterized protein</fullName>
    </submittedName>
</protein>
<dbReference type="Proteomes" id="UP000016801">
    <property type="component" value="Unassembled WGS sequence"/>
</dbReference>
<proteinExistence type="predicted"/>
<keyword evidence="2" id="KW-1185">Reference proteome</keyword>
<evidence type="ECO:0000313" key="1">
    <source>
        <dbReference type="EMBL" id="CCE32844.1"/>
    </source>
</evidence>
<organism evidence="1 2">
    <name type="scientific">Claviceps purpurea (strain 20.1)</name>
    <name type="common">Ergot fungus</name>
    <name type="synonym">Sphacelia segetum</name>
    <dbReference type="NCBI Taxonomy" id="1111077"/>
    <lineage>
        <taxon>Eukaryota</taxon>
        <taxon>Fungi</taxon>
        <taxon>Dikarya</taxon>
        <taxon>Ascomycota</taxon>
        <taxon>Pezizomycotina</taxon>
        <taxon>Sordariomycetes</taxon>
        <taxon>Hypocreomycetidae</taxon>
        <taxon>Hypocreales</taxon>
        <taxon>Clavicipitaceae</taxon>
        <taxon>Claviceps</taxon>
    </lineage>
</organism>